<feature type="modified residue" description="4-aspartylphosphate" evidence="4">
    <location>
        <position position="55"/>
    </location>
</feature>
<keyword evidence="3" id="KW-0804">Transcription</keyword>
<reference evidence="9" key="2">
    <citation type="submission" date="2015-02" db="EMBL/GenBank/DDBJ databases">
        <title>Complete Genome Sequence of Pelosinus fermentans JBW45.</title>
        <authorList>
            <person name="De Leon K.B."/>
            <person name="Utturkar S.M."/>
            <person name="Camilleri L.B."/>
            <person name="Arkin A.P."/>
            <person name="Fields M.W."/>
            <person name="Brown S.D."/>
            <person name="Wall J.D."/>
        </authorList>
    </citation>
    <scope>NUCLEOTIDE SEQUENCE [LARGE SCALE GENOMIC DNA]</scope>
    <source>
        <strain evidence="9">JBW45</strain>
    </source>
</reference>
<dbReference type="InterPro" id="IPR001789">
    <property type="entry name" value="Sig_transdc_resp-reg_receiver"/>
</dbReference>
<evidence type="ECO:0000259" key="7">
    <source>
        <dbReference type="PROSITE" id="PS50887"/>
    </source>
</evidence>
<dbReference type="AlphaFoldDB" id="I9NTR6"/>
<dbReference type="KEGG" id="pft:JBW_02642"/>
<dbReference type="SMART" id="SM00342">
    <property type="entry name" value="HTH_ARAC"/>
    <property type="match status" value="1"/>
</dbReference>
<dbReference type="HOGENOM" id="CLU_000445_5_0_9"/>
<name>I9NTR6_9FIRM</name>
<proteinExistence type="predicted"/>
<dbReference type="GO" id="GO:0000160">
    <property type="term" value="P:phosphorelay signal transduction system"/>
    <property type="evidence" value="ECO:0007669"/>
    <property type="project" value="InterPro"/>
</dbReference>
<evidence type="ECO:0000313" key="8">
    <source>
        <dbReference type="EMBL" id="AJQ27986.1"/>
    </source>
</evidence>
<dbReference type="GO" id="GO:0043565">
    <property type="term" value="F:sequence-specific DNA binding"/>
    <property type="evidence" value="ECO:0007669"/>
    <property type="project" value="InterPro"/>
</dbReference>
<dbReference type="PANTHER" id="PTHR43280">
    <property type="entry name" value="ARAC-FAMILY TRANSCRIPTIONAL REGULATOR"/>
    <property type="match status" value="1"/>
</dbReference>
<feature type="domain" description="Response regulatory" evidence="6">
    <location>
        <begin position="3"/>
        <end position="120"/>
    </location>
</feature>
<dbReference type="Proteomes" id="UP000005361">
    <property type="component" value="Chromosome"/>
</dbReference>
<evidence type="ECO:0000256" key="4">
    <source>
        <dbReference type="PROSITE-ProRule" id="PRU00169"/>
    </source>
</evidence>
<dbReference type="InterPro" id="IPR000160">
    <property type="entry name" value="GGDEF_dom"/>
</dbReference>
<dbReference type="GO" id="GO:0003700">
    <property type="term" value="F:DNA-binding transcription factor activity"/>
    <property type="evidence" value="ECO:0007669"/>
    <property type="project" value="InterPro"/>
</dbReference>
<dbReference type="InterPro" id="IPR009057">
    <property type="entry name" value="Homeodomain-like_sf"/>
</dbReference>
<dbReference type="RefSeq" id="WP_007955250.1">
    <property type="nucleotide sequence ID" value="NZ_CP010978.1"/>
</dbReference>
<dbReference type="SUPFAM" id="SSF52172">
    <property type="entry name" value="CheY-like"/>
    <property type="match status" value="1"/>
</dbReference>
<reference evidence="8 9" key="1">
    <citation type="journal article" date="2015" name="Genome Announc.">
        <title>Complete Genome Sequence of Pelosinus fermentans JBW45, a Member of a Remarkably Competitive Group of Negativicutes in the Firmicutes Phylum.</title>
        <authorList>
            <person name="De Leon K.B."/>
            <person name="Utturkar S.M."/>
            <person name="Camilleri L.B."/>
            <person name="Elias D.A."/>
            <person name="Arkin A.P."/>
            <person name="Fields M.W."/>
            <person name="Brown S.D."/>
            <person name="Wall J.D."/>
        </authorList>
    </citation>
    <scope>NUCLEOTIDE SEQUENCE [LARGE SCALE GENOMIC DNA]</scope>
    <source>
        <strain evidence="8 9">JBW45</strain>
    </source>
</reference>
<dbReference type="SMART" id="SM00448">
    <property type="entry name" value="REC"/>
    <property type="match status" value="1"/>
</dbReference>
<dbReference type="InterPro" id="IPR011006">
    <property type="entry name" value="CheY-like_superfamily"/>
</dbReference>
<sequence length="538" mass="61873">MLKVLIVDDDFTARSNFKTMIDWEKNGFELCGEAANGQNAIGMIKDNLPDIVITDMNMPILDGVALIKYIGSNFPDIKSVALSGYEDFQYVKESLKNGAVDYLLKHKLDDISLLKVLNAASDKISREHKLMKQIVQSREILRQNFIRKLVLGDICDMRVIKEKAKELELPIDHSPLMIVVIAIDDFKDIKKRFAEDKASGFISSLTDLTVEILADMGNAVMSEVDDGKFVIIFHFAVHSELFIHNHVSTTVRRIRESMKRYLNITSCISLGRLFYNIGEISRLYKEVDEMLSEKIITGKDQIFRESANLGNTIDFSNLDVKDEKQIMLAIKAGDIEKINQYLDNIFDRITEFRVSYKSIQMICIELIGIANRIARESALDIKELYNNNEIPYEEMKKHETIMDVKKWIGTIYQRLITLLLGNNMHGKYTEPTNKALEYLRKNYTNDVSLNQAAEYIGVNSSYLSRVFKEDYGMGFAEYLNSIRVKQAKYLIERTDVKLKEIVKQVGFNNYTYFFKVFKMVAGITPVEYKEKCKNHEPG</sequence>
<dbReference type="PANTHER" id="PTHR43280:SF10">
    <property type="entry name" value="REGULATORY PROTEIN POCR"/>
    <property type="match status" value="1"/>
</dbReference>
<protein>
    <submittedName>
        <fullName evidence="8">Two component transcriptional regulator, AraC family</fullName>
    </submittedName>
</protein>
<dbReference type="Pfam" id="PF00072">
    <property type="entry name" value="Response_reg"/>
    <property type="match status" value="1"/>
</dbReference>
<dbReference type="EMBL" id="CP010978">
    <property type="protein sequence ID" value="AJQ27986.1"/>
    <property type="molecule type" value="Genomic_DNA"/>
</dbReference>
<dbReference type="SUPFAM" id="SSF46689">
    <property type="entry name" value="Homeodomain-like"/>
    <property type="match status" value="2"/>
</dbReference>
<dbReference type="Pfam" id="PF12833">
    <property type="entry name" value="HTH_18"/>
    <property type="match status" value="1"/>
</dbReference>
<gene>
    <name evidence="8" type="ORF">JBW_02642</name>
</gene>
<evidence type="ECO:0000256" key="1">
    <source>
        <dbReference type="ARBA" id="ARBA00023015"/>
    </source>
</evidence>
<evidence type="ECO:0000259" key="6">
    <source>
        <dbReference type="PROSITE" id="PS50110"/>
    </source>
</evidence>
<evidence type="ECO:0000256" key="2">
    <source>
        <dbReference type="ARBA" id="ARBA00023125"/>
    </source>
</evidence>
<organism evidence="8 9">
    <name type="scientific">Pelosinus fermentans JBW45</name>
    <dbReference type="NCBI Taxonomy" id="1192197"/>
    <lineage>
        <taxon>Bacteria</taxon>
        <taxon>Bacillati</taxon>
        <taxon>Bacillota</taxon>
        <taxon>Negativicutes</taxon>
        <taxon>Selenomonadales</taxon>
        <taxon>Sporomusaceae</taxon>
        <taxon>Pelosinus</taxon>
    </lineage>
</organism>
<keyword evidence="2" id="KW-0238">DNA-binding</keyword>
<evidence type="ECO:0000313" key="9">
    <source>
        <dbReference type="Proteomes" id="UP000005361"/>
    </source>
</evidence>
<accession>I9NTR6</accession>
<dbReference type="STRING" id="1192197.JBW_02642"/>
<dbReference type="Gene3D" id="3.40.50.2300">
    <property type="match status" value="1"/>
</dbReference>
<dbReference type="PROSITE" id="PS50887">
    <property type="entry name" value="GGDEF"/>
    <property type="match status" value="1"/>
</dbReference>
<evidence type="ECO:0000256" key="3">
    <source>
        <dbReference type="ARBA" id="ARBA00023163"/>
    </source>
</evidence>
<dbReference type="PROSITE" id="PS50110">
    <property type="entry name" value="RESPONSE_REGULATORY"/>
    <property type="match status" value="1"/>
</dbReference>
<dbReference type="CDD" id="cd17536">
    <property type="entry name" value="REC_YesN-like"/>
    <property type="match status" value="1"/>
</dbReference>
<feature type="domain" description="HTH araC/xylS-type" evidence="5">
    <location>
        <begin position="433"/>
        <end position="531"/>
    </location>
</feature>
<keyword evidence="4" id="KW-0597">Phosphoprotein</keyword>
<dbReference type="OrthoDB" id="324626at2"/>
<keyword evidence="1" id="KW-0805">Transcription regulation</keyword>
<evidence type="ECO:0000259" key="5">
    <source>
        <dbReference type="PROSITE" id="PS01124"/>
    </source>
</evidence>
<dbReference type="Gene3D" id="1.10.10.60">
    <property type="entry name" value="Homeodomain-like"/>
    <property type="match status" value="2"/>
</dbReference>
<dbReference type="PROSITE" id="PS01124">
    <property type="entry name" value="HTH_ARAC_FAMILY_2"/>
    <property type="match status" value="1"/>
</dbReference>
<feature type="domain" description="GGDEF" evidence="7">
    <location>
        <begin position="174"/>
        <end position="307"/>
    </location>
</feature>
<dbReference type="InterPro" id="IPR018060">
    <property type="entry name" value="HTH_AraC"/>
</dbReference>